<protein>
    <submittedName>
        <fullName evidence="1">2715_t:CDS:1</fullName>
    </submittedName>
</protein>
<sequence length="169" mass="19446">TPQTDSTFDLMEPLITTIPLPSSPWFAKFQKHKRNSLQLSLNLFNSNLLVDSHHFPDITNCKAKFKKFFKPWIRNYDTTHLLTSFTRDSSRTAKQLKNLMILTKTSSRKLLRTTIRRGTEHDLVEGTVIPEKISTSPRGPSGITTVHRDGTEYNVDIQMRVVEYADEPL</sequence>
<dbReference type="AlphaFoldDB" id="A0A9N9H4T2"/>
<dbReference type="EMBL" id="CAJVPJ010005094">
    <property type="protein sequence ID" value="CAG8658508.1"/>
    <property type="molecule type" value="Genomic_DNA"/>
</dbReference>
<gene>
    <name evidence="1" type="ORF">POCULU_LOCUS10331</name>
</gene>
<organism evidence="1 2">
    <name type="scientific">Paraglomus occultum</name>
    <dbReference type="NCBI Taxonomy" id="144539"/>
    <lineage>
        <taxon>Eukaryota</taxon>
        <taxon>Fungi</taxon>
        <taxon>Fungi incertae sedis</taxon>
        <taxon>Mucoromycota</taxon>
        <taxon>Glomeromycotina</taxon>
        <taxon>Glomeromycetes</taxon>
        <taxon>Paraglomerales</taxon>
        <taxon>Paraglomeraceae</taxon>
        <taxon>Paraglomus</taxon>
    </lineage>
</organism>
<dbReference type="OrthoDB" id="10252171at2759"/>
<keyword evidence="2" id="KW-1185">Reference proteome</keyword>
<comment type="caution">
    <text evidence="1">The sequence shown here is derived from an EMBL/GenBank/DDBJ whole genome shotgun (WGS) entry which is preliminary data.</text>
</comment>
<feature type="non-terminal residue" evidence="1">
    <location>
        <position position="169"/>
    </location>
</feature>
<proteinExistence type="predicted"/>
<reference evidence="1" key="1">
    <citation type="submission" date="2021-06" db="EMBL/GenBank/DDBJ databases">
        <authorList>
            <person name="Kallberg Y."/>
            <person name="Tangrot J."/>
            <person name="Rosling A."/>
        </authorList>
    </citation>
    <scope>NUCLEOTIDE SEQUENCE</scope>
    <source>
        <strain evidence="1">IA702</strain>
    </source>
</reference>
<accession>A0A9N9H4T2</accession>
<evidence type="ECO:0000313" key="2">
    <source>
        <dbReference type="Proteomes" id="UP000789572"/>
    </source>
</evidence>
<feature type="non-terminal residue" evidence="1">
    <location>
        <position position="1"/>
    </location>
</feature>
<dbReference type="Proteomes" id="UP000789572">
    <property type="component" value="Unassembled WGS sequence"/>
</dbReference>
<evidence type="ECO:0000313" key="1">
    <source>
        <dbReference type="EMBL" id="CAG8658508.1"/>
    </source>
</evidence>
<name>A0A9N9H4T2_9GLOM</name>